<comment type="cofactor">
    <cofactor evidence="6">
        <name>FAD</name>
        <dbReference type="ChEBI" id="CHEBI:57692"/>
    </cofactor>
</comment>
<evidence type="ECO:0000256" key="2">
    <source>
        <dbReference type="ARBA" id="ARBA00022630"/>
    </source>
</evidence>
<dbReference type="GO" id="GO:0103075">
    <property type="term" value="F:indole-3-pyruvate monooxygenase activity"/>
    <property type="evidence" value="ECO:0007669"/>
    <property type="project" value="UniProtKB-EC"/>
</dbReference>
<dbReference type="EMBL" id="SWLB01000011">
    <property type="protein sequence ID" value="KAF3332901.1"/>
    <property type="molecule type" value="Genomic_DNA"/>
</dbReference>
<keyword evidence="3 6" id="KW-0274">FAD</keyword>
<dbReference type="Proteomes" id="UP000623129">
    <property type="component" value="Unassembled WGS sequence"/>
</dbReference>
<reference evidence="7" key="1">
    <citation type="submission" date="2020-01" db="EMBL/GenBank/DDBJ databases">
        <title>Genome sequence of Kobresia littledalei, the first chromosome-level genome in the family Cyperaceae.</title>
        <authorList>
            <person name="Qu G."/>
        </authorList>
    </citation>
    <scope>NUCLEOTIDE SEQUENCE</scope>
    <source>
        <strain evidence="7">C.B.Clarke</strain>
        <tissue evidence="7">Leaf</tissue>
    </source>
</reference>
<dbReference type="InterPro" id="IPR020946">
    <property type="entry name" value="Flavin_mOase-like"/>
</dbReference>
<dbReference type="SUPFAM" id="SSF51905">
    <property type="entry name" value="FAD/NAD(P)-binding domain"/>
    <property type="match status" value="2"/>
</dbReference>
<evidence type="ECO:0000256" key="4">
    <source>
        <dbReference type="ARBA" id="ARBA00023002"/>
    </source>
</evidence>
<keyword evidence="7" id="KW-0670">Pyruvate</keyword>
<comment type="catalytic activity">
    <reaction evidence="5">
        <text>indole-3-pyruvate + NADPH + O2 + H(+) = (indol-3-yl)acetate + CO2 + NADP(+) + H2O</text>
        <dbReference type="Rhea" id="RHEA:34331"/>
        <dbReference type="ChEBI" id="CHEBI:15377"/>
        <dbReference type="ChEBI" id="CHEBI:15378"/>
        <dbReference type="ChEBI" id="CHEBI:15379"/>
        <dbReference type="ChEBI" id="CHEBI:16526"/>
        <dbReference type="ChEBI" id="CHEBI:17640"/>
        <dbReference type="ChEBI" id="CHEBI:30854"/>
        <dbReference type="ChEBI" id="CHEBI:57783"/>
        <dbReference type="ChEBI" id="CHEBI:58349"/>
        <dbReference type="EC" id="1.14.13.168"/>
    </reaction>
</comment>
<dbReference type="InterPro" id="IPR050982">
    <property type="entry name" value="Auxin_biosynth/cation_transpt"/>
</dbReference>
<name>A0A833RAY3_9POAL</name>
<proteinExistence type="inferred from homology"/>
<dbReference type="PANTHER" id="PTHR43539">
    <property type="entry name" value="FLAVIN-BINDING MONOOXYGENASE-LIKE PROTEIN (AFU_ORTHOLOGUE AFUA_4G09220)"/>
    <property type="match status" value="1"/>
</dbReference>
<dbReference type="GO" id="GO:0004499">
    <property type="term" value="F:N,N-dimethylaniline monooxygenase activity"/>
    <property type="evidence" value="ECO:0007669"/>
    <property type="project" value="InterPro"/>
</dbReference>
<dbReference type="OrthoDB" id="66881at2759"/>
<accession>A0A833RAY3</accession>
<keyword evidence="8" id="KW-1185">Reference proteome</keyword>
<sequence length="391" mass="43748">MGEKANEYQHQQEELVLIVGAGPSGLAVAACLAKRAVPSLILEGDDCIGSLWRKRSYDRVCLHLAKQYSSLPHMPHSETTPTYIPKSDFISYLDSYAERFRLRIRLRRRVESARYDDKSGHWILKARNGDVLEEYVGRYLVVATGKYNAKVVPDFNGLESFKGAVIHSSEYRTGSAFKGKDVLVVGSGNSGMEIAFDLFEAGARTSVVVRSPVHIVTKDISLFSMRLWKYLPMSILDQITLFLCYLRFGNTAKYGLRRPDFGPWYMLFSTGRLPVVDIGTYDRIKTGEIQVLPSLTSMEGNMVTFSNGKTHHFDAIILATGYRSTIWQWLTDDPGLIGDDGMPKSNYPGHWKGRNNLYCAGFGRGGLSVSSEHALLIANDISNDYIISKES</sequence>
<evidence type="ECO:0000313" key="8">
    <source>
        <dbReference type="Proteomes" id="UP000623129"/>
    </source>
</evidence>
<comment type="similarity">
    <text evidence="1 6">Belongs to the FMO family.</text>
</comment>
<dbReference type="EC" id="1.-.-.-" evidence="6"/>
<dbReference type="PROSITE" id="PS51257">
    <property type="entry name" value="PROKAR_LIPOPROTEIN"/>
    <property type="match status" value="1"/>
</dbReference>
<evidence type="ECO:0000256" key="6">
    <source>
        <dbReference type="RuleBase" id="RU361177"/>
    </source>
</evidence>
<gene>
    <name evidence="7" type="ORF">FCM35_KLT02478</name>
</gene>
<protein>
    <recommendedName>
        <fullName evidence="6">Flavin-containing monooxygenase</fullName>
        <ecNumber evidence="6">1.-.-.-</ecNumber>
    </recommendedName>
</protein>
<evidence type="ECO:0000313" key="7">
    <source>
        <dbReference type="EMBL" id="KAF3332901.1"/>
    </source>
</evidence>
<keyword evidence="6 7" id="KW-0503">Monooxygenase</keyword>
<dbReference type="InterPro" id="IPR036188">
    <property type="entry name" value="FAD/NAD-bd_sf"/>
</dbReference>
<dbReference type="PRINTS" id="PR00368">
    <property type="entry name" value="FADPNR"/>
</dbReference>
<keyword evidence="4 6" id="KW-0560">Oxidoreductase</keyword>
<evidence type="ECO:0000256" key="3">
    <source>
        <dbReference type="ARBA" id="ARBA00022827"/>
    </source>
</evidence>
<evidence type="ECO:0000256" key="1">
    <source>
        <dbReference type="ARBA" id="ARBA00009183"/>
    </source>
</evidence>
<comment type="caution">
    <text evidence="7">The sequence shown here is derived from an EMBL/GenBank/DDBJ whole genome shotgun (WGS) entry which is preliminary data.</text>
</comment>
<dbReference type="Pfam" id="PF00743">
    <property type="entry name" value="FMO-like"/>
    <property type="match status" value="1"/>
</dbReference>
<dbReference type="GO" id="GO:0050661">
    <property type="term" value="F:NADP binding"/>
    <property type="evidence" value="ECO:0007669"/>
    <property type="project" value="InterPro"/>
</dbReference>
<dbReference type="AlphaFoldDB" id="A0A833RAY3"/>
<evidence type="ECO:0000256" key="5">
    <source>
        <dbReference type="ARBA" id="ARBA00047707"/>
    </source>
</evidence>
<dbReference type="PRINTS" id="PR00469">
    <property type="entry name" value="PNDRDTASEII"/>
</dbReference>
<organism evidence="7 8">
    <name type="scientific">Carex littledalei</name>
    <dbReference type="NCBI Taxonomy" id="544730"/>
    <lineage>
        <taxon>Eukaryota</taxon>
        <taxon>Viridiplantae</taxon>
        <taxon>Streptophyta</taxon>
        <taxon>Embryophyta</taxon>
        <taxon>Tracheophyta</taxon>
        <taxon>Spermatophyta</taxon>
        <taxon>Magnoliopsida</taxon>
        <taxon>Liliopsida</taxon>
        <taxon>Poales</taxon>
        <taxon>Cyperaceae</taxon>
        <taxon>Cyperoideae</taxon>
        <taxon>Cariceae</taxon>
        <taxon>Carex</taxon>
        <taxon>Carex subgen. Euthyceras</taxon>
    </lineage>
</organism>
<dbReference type="GO" id="GO:0050660">
    <property type="term" value="F:flavin adenine dinucleotide binding"/>
    <property type="evidence" value="ECO:0007669"/>
    <property type="project" value="InterPro"/>
</dbReference>
<keyword evidence="2 6" id="KW-0285">Flavoprotein</keyword>
<dbReference type="Gene3D" id="3.50.50.60">
    <property type="entry name" value="FAD/NAD(P)-binding domain"/>
    <property type="match status" value="1"/>
</dbReference>
<dbReference type="PANTHER" id="PTHR43539:SF42">
    <property type="entry name" value="OS01G0273800 PROTEIN"/>
    <property type="match status" value="1"/>
</dbReference>